<keyword evidence="2" id="KW-1185">Reference proteome</keyword>
<proteinExistence type="predicted"/>
<reference evidence="1 2" key="1">
    <citation type="submission" date="2019-10" db="EMBL/GenBank/DDBJ databases">
        <authorList>
            <person name="Palmer J.M."/>
        </authorList>
    </citation>
    <scope>NUCLEOTIDE SEQUENCE [LARGE SCALE GENOMIC DNA]</scope>
    <source>
        <strain evidence="1 2">TWF730</strain>
    </source>
</reference>
<dbReference type="Proteomes" id="UP001373714">
    <property type="component" value="Unassembled WGS sequence"/>
</dbReference>
<sequence length="261" mass="29671">MSKYVFMPTGNRRRSQLLLITTVVQYLRPVSGFFWLKPVTLPGDYNLDIDEFVTAAQTYKPVTLASRAQCTEAHSGPALTGNFLRASFCSFGAEYSNNSWRVYSTTDPEKIDIYGDWRHRSLADREMNLPSMEEVSVRGDPMRYLAMGLGLPRLDIMRHEKIRWKIYRPIDTWKPNEVSRQLFVASGQDSTLGNLRKLEKGEKVVAKALPLENSGINKYIGEFLLTEVISNPTATYDDDVLRHGDFLVIQGGEKHIQGTFP</sequence>
<gene>
    <name evidence="1" type="ORF">TWF730_002832</name>
</gene>
<name>A0AAV9U7H5_9PEZI</name>
<dbReference type="EMBL" id="JAVHNS010000013">
    <property type="protein sequence ID" value="KAK6337433.1"/>
    <property type="molecule type" value="Genomic_DNA"/>
</dbReference>
<accession>A0AAV9U7H5</accession>
<comment type="caution">
    <text evidence="1">The sequence shown here is derived from an EMBL/GenBank/DDBJ whole genome shotgun (WGS) entry which is preliminary data.</text>
</comment>
<evidence type="ECO:0000313" key="2">
    <source>
        <dbReference type="Proteomes" id="UP001373714"/>
    </source>
</evidence>
<protein>
    <submittedName>
        <fullName evidence="1">Uncharacterized protein</fullName>
    </submittedName>
</protein>
<organism evidence="1 2">
    <name type="scientific">Orbilia blumenaviensis</name>
    <dbReference type="NCBI Taxonomy" id="1796055"/>
    <lineage>
        <taxon>Eukaryota</taxon>
        <taxon>Fungi</taxon>
        <taxon>Dikarya</taxon>
        <taxon>Ascomycota</taxon>
        <taxon>Pezizomycotina</taxon>
        <taxon>Orbiliomycetes</taxon>
        <taxon>Orbiliales</taxon>
        <taxon>Orbiliaceae</taxon>
        <taxon>Orbilia</taxon>
    </lineage>
</organism>
<dbReference type="AlphaFoldDB" id="A0AAV9U7H5"/>
<evidence type="ECO:0000313" key="1">
    <source>
        <dbReference type="EMBL" id="KAK6337433.1"/>
    </source>
</evidence>